<dbReference type="WBParaSite" id="HDID_0000834401-mRNA-1">
    <property type="protein sequence ID" value="HDID_0000834401-mRNA-1"/>
    <property type="gene ID" value="HDID_0000834401"/>
</dbReference>
<reference evidence="2 3" key="2">
    <citation type="submission" date="2018-11" db="EMBL/GenBank/DDBJ databases">
        <authorList>
            <consortium name="Pathogen Informatics"/>
        </authorList>
    </citation>
    <scope>NUCLEOTIDE SEQUENCE [LARGE SCALE GENOMIC DNA]</scope>
</reference>
<sequence>MQKYQKQDLMADTTVTNEMKRHAAMVSLKAKRSNLEIARFLQVARSFVCKVRKELPNENSGDELATTRRRKEHCQRSADSLTHNT</sequence>
<evidence type="ECO:0000313" key="2">
    <source>
        <dbReference type="EMBL" id="VDL60660.1"/>
    </source>
</evidence>
<dbReference type="OrthoDB" id="7540217at2759"/>
<evidence type="ECO:0000313" key="4">
    <source>
        <dbReference type="WBParaSite" id="HDID_0000834401-mRNA-1"/>
    </source>
</evidence>
<evidence type="ECO:0000256" key="1">
    <source>
        <dbReference type="SAM" id="MobiDB-lite"/>
    </source>
</evidence>
<protein>
    <submittedName>
        <fullName evidence="4">HTH psq-type domain-containing protein</fullName>
    </submittedName>
</protein>
<gene>
    <name evidence="2" type="ORF">HDID_LOCUS8342</name>
</gene>
<accession>A0A0R3SSP6</accession>
<dbReference type="EMBL" id="UYSG01011064">
    <property type="protein sequence ID" value="VDL60660.1"/>
    <property type="molecule type" value="Genomic_DNA"/>
</dbReference>
<name>A0A0R3SSP6_HYMDI</name>
<dbReference type="AlphaFoldDB" id="A0A0R3SSP6"/>
<proteinExistence type="predicted"/>
<evidence type="ECO:0000313" key="3">
    <source>
        <dbReference type="Proteomes" id="UP000274504"/>
    </source>
</evidence>
<feature type="region of interest" description="Disordered" evidence="1">
    <location>
        <begin position="57"/>
        <end position="85"/>
    </location>
</feature>
<reference evidence="4" key="1">
    <citation type="submission" date="2017-02" db="UniProtKB">
        <authorList>
            <consortium name="WormBaseParasite"/>
        </authorList>
    </citation>
    <scope>IDENTIFICATION</scope>
</reference>
<dbReference type="Proteomes" id="UP000274504">
    <property type="component" value="Unassembled WGS sequence"/>
</dbReference>
<organism evidence="4">
    <name type="scientific">Hymenolepis diminuta</name>
    <name type="common">Rat tapeworm</name>
    <dbReference type="NCBI Taxonomy" id="6216"/>
    <lineage>
        <taxon>Eukaryota</taxon>
        <taxon>Metazoa</taxon>
        <taxon>Spiralia</taxon>
        <taxon>Lophotrochozoa</taxon>
        <taxon>Platyhelminthes</taxon>
        <taxon>Cestoda</taxon>
        <taxon>Eucestoda</taxon>
        <taxon>Cyclophyllidea</taxon>
        <taxon>Hymenolepididae</taxon>
        <taxon>Hymenolepis</taxon>
    </lineage>
</organism>